<dbReference type="EMBL" id="BPLR01002693">
    <property type="protein sequence ID" value="GIX76772.1"/>
    <property type="molecule type" value="Genomic_DNA"/>
</dbReference>
<accession>A0AAV4MWA1</accession>
<evidence type="ECO:0000256" key="1">
    <source>
        <dbReference type="SAM" id="Phobius"/>
    </source>
</evidence>
<sequence>MPGSGRHQGFGPHFPERAKIRVSFISSYFFYPPASFLPLFFISIAPDNQIAIKKGQTQPTAPKCPDFAPGKNKHCLPARSSINQEPSTDSLAIFLARNSSIESLCVVYYYVLNSKLGCVDKRRSRKRPREGDVLCERRRRKLTVSENG</sequence>
<evidence type="ECO:0000313" key="2">
    <source>
        <dbReference type="EMBL" id="GIX76772.1"/>
    </source>
</evidence>
<feature type="transmembrane region" description="Helical" evidence="1">
    <location>
        <begin position="20"/>
        <end position="44"/>
    </location>
</feature>
<protein>
    <submittedName>
        <fullName evidence="2">Uncharacterized protein</fullName>
    </submittedName>
</protein>
<dbReference type="AlphaFoldDB" id="A0AAV4MWA1"/>
<comment type="caution">
    <text evidence="2">The sequence shown here is derived from an EMBL/GenBank/DDBJ whole genome shotgun (WGS) entry which is preliminary data.</text>
</comment>
<reference evidence="2 3" key="1">
    <citation type="submission" date="2021-06" db="EMBL/GenBank/DDBJ databases">
        <title>Caerostris extrusa draft genome.</title>
        <authorList>
            <person name="Kono N."/>
            <person name="Arakawa K."/>
        </authorList>
    </citation>
    <scope>NUCLEOTIDE SEQUENCE [LARGE SCALE GENOMIC DNA]</scope>
</reference>
<keyword evidence="1" id="KW-0472">Membrane</keyword>
<dbReference type="Proteomes" id="UP001054945">
    <property type="component" value="Unassembled WGS sequence"/>
</dbReference>
<name>A0AAV4MWA1_CAEEX</name>
<gene>
    <name evidence="2" type="ORF">CEXT_75131</name>
</gene>
<keyword evidence="1" id="KW-1133">Transmembrane helix</keyword>
<organism evidence="2 3">
    <name type="scientific">Caerostris extrusa</name>
    <name type="common">Bark spider</name>
    <name type="synonym">Caerostris bankana</name>
    <dbReference type="NCBI Taxonomy" id="172846"/>
    <lineage>
        <taxon>Eukaryota</taxon>
        <taxon>Metazoa</taxon>
        <taxon>Ecdysozoa</taxon>
        <taxon>Arthropoda</taxon>
        <taxon>Chelicerata</taxon>
        <taxon>Arachnida</taxon>
        <taxon>Araneae</taxon>
        <taxon>Araneomorphae</taxon>
        <taxon>Entelegynae</taxon>
        <taxon>Araneoidea</taxon>
        <taxon>Araneidae</taxon>
        <taxon>Caerostris</taxon>
    </lineage>
</organism>
<evidence type="ECO:0000313" key="3">
    <source>
        <dbReference type="Proteomes" id="UP001054945"/>
    </source>
</evidence>
<proteinExistence type="predicted"/>
<keyword evidence="3" id="KW-1185">Reference proteome</keyword>
<keyword evidence="1" id="KW-0812">Transmembrane</keyword>